<dbReference type="InterPro" id="IPR003593">
    <property type="entry name" value="AAA+_ATPase"/>
</dbReference>
<feature type="region of interest" description="Disordered" evidence="6">
    <location>
        <begin position="1952"/>
        <end position="1972"/>
    </location>
</feature>
<accession>A0A9P3HJ67</accession>
<feature type="domain" description="Helicase ATP-binding" evidence="7">
    <location>
        <begin position="449"/>
        <end position="642"/>
    </location>
</feature>
<name>A0A9P3HJ67_9FUNG</name>
<dbReference type="SUPFAM" id="SSF46785">
    <property type="entry name" value="Winged helix' DNA-binding domain"/>
    <property type="match status" value="2"/>
</dbReference>
<evidence type="ECO:0000256" key="1">
    <source>
        <dbReference type="ARBA" id="ARBA00022737"/>
    </source>
</evidence>
<protein>
    <submittedName>
        <fullName evidence="9">Activating signal cointegrator complex subunit 3</fullName>
    </submittedName>
</protein>
<dbReference type="InterPro" id="IPR014756">
    <property type="entry name" value="Ig_E-set"/>
</dbReference>
<dbReference type="CDD" id="cd18020">
    <property type="entry name" value="DEXHc_ASCC3_1"/>
    <property type="match status" value="1"/>
</dbReference>
<dbReference type="FunFam" id="1.10.3380.10:FF:000002">
    <property type="entry name" value="Activating signal cointegrator 1 complex subunit 3"/>
    <property type="match status" value="1"/>
</dbReference>
<dbReference type="Gene3D" id="3.40.50.300">
    <property type="entry name" value="P-loop containing nucleotide triphosphate hydrolases"/>
    <property type="match status" value="4"/>
</dbReference>
<dbReference type="Pfam" id="PF00270">
    <property type="entry name" value="DEAD"/>
    <property type="match status" value="2"/>
</dbReference>
<dbReference type="CDD" id="cd18795">
    <property type="entry name" value="SF2_C_Ski2"/>
    <property type="match status" value="2"/>
</dbReference>
<dbReference type="SUPFAM" id="SSF158702">
    <property type="entry name" value="Sec63 N-terminal domain-like"/>
    <property type="match status" value="2"/>
</dbReference>
<dbReference type="InterPro" id="IPR036388">
    <property type="entry name" value="WH-like_DNA-bd_sf"/>
</dbReference>
<keyword evidence="1" id="KW-0677">Repeat</keyword>
<dbReference type="SMART" id="SM00973">
    <property type="entry name" value="Sec63"/>
    <property type="match status" value="2"/>
</dbReference>
<dbReference type="Pfam" id="PF00271">
    <property type="entry name" value="Helicase_C"/>
    <property type="match status" value="2"/>
</dbReference>
<dbReference type="InterPro" id="IPR027417">
    <property type="entry name" value="P-loop_NTPase"/>
</dbReference>
<dbReference type="GO" id="GO:0005524">
    <property type="term" value="F:ATP binding"/>
    <property type="evidence" value="ECO:0007669"/>
    <property type="project" value="UniProtKB-KW"/>
</dbReference>
<dbReference type="InterPro" id="IPR035892">
    <property type="entry name" value="C2_domain_sf"/>
</dbReference>
<dbReference type="InterPro" id="IPR004179">
    <property type="entry name" value="Sec63-dom"/>
</dbReference>
<evidence type="ECO:0000313" key="10">
    <source>
        <dbReference type="Proteomes" id="UP000827284"/>
    </source>
</evidence>
<dbReference type="FunFam" id="3.40.50.300:FF:000231">
    <property type="entry name" value="Activating signal cointegrator 1 complex subunit 3"/>
    <property type="match status" value="1"/>
</dbReference>
<dbReference type="PROSITE" id="PS51194">
    <property type="entry name" value="HELICASE_CTER"/>
    <property type="match status" value="2"/>
</dbReference>
<dbReference type="PIRSF" id="PIRSF039073">
    <property type="entry name" value="BRR2"/>
    <property type="match status" value="1"/>
</dbReference>
<feature type="region of interest" description="Disordered" evidence="6">
    <location>
        <begin position="23"/>
        <end position="56"/>
    </location>
</feature>
<dbReference type="GO" id="GO:0004386">
    <property type="term" value="F:helicase activity"/>
    <property type="evidence" value="ECO:0007669"/>
    <property type="project" value="UniProtKB-KW"/>
</dbReference>
<evidence type="ECO:0000256" key="2">
    <source>
        <dbReference type="ARBA" id="ARBA00022741"/>
    </source>
</evidence>
<dbReference type="InterPro" id="IPR014001">
    <property type="entry name" value="Helicase_ATP-bd"/>
</dbReference>
<dbReference type="CDD" id="cd18022">
    <property type="entry name" value="DEXHc_ASCC3_2"/>
    <property type="match status" value="1"/>
</dbReference>
<dbReference type="GO" id="GO:0003676">
    <property type="term" value="F:nucleic acid binding"/>
    <property type="evidence" value="ECO:0007669"/>
    <property type="project" value="InterPro"/>
</dbReference>
<dbReference type="Gene3D" id="1.10.3380.10">
    <property type="entry name" value="Sec63 N-terminal domain-like domain"/>
    <property type="match status" value="2"/>
</dbReference>
<dbReference type="InterPro" id="IPR036390">
    <property type="entry name" value="WH_DNA-bd_sf"/>
</dbReference>
<dbReference type="Gene3D" id="2.60.40.150">
    <property type="entry name" value="C2 domain"/>
    <property type="match status" value="2"/>
</dbReference>
<dbReference type="GO" id="GO:0016787">
    <property type="term" value="F:hydrolase activity"/>
    <property type="evidence" value="ECO:0007669"/>
    <property type="project" value="UniProtKB-KW"/>
</dbReference>
<dbReference type="EMBL" id="BQFW01000013">
    <property type="protein sequence ID" value="GJJ77403.1"/>
    <property type="molecule type" value="Genomic_DNA"/>
</dbReference>
<dbReference type="FunFam" id="3.40.50.300:FF:000198">
    <property type="entry name" value="Activating signal cointegrator 1 complex subunit"/>
    <property type="match status" value="1"/>
</dbReference>
<feature type="domain" description="Helicase C-terminal" evidence="8">
    <location>
        <begin position="1517"/>
        <end position="1709"/>
    </location>
</feature>
<dbReference type="FunFam" id="1.10.3380.10:FF:000001">
    <property type="entry name" value="U5 small nuclear ribonucleoprotein helicase"/>
    <property type="match status" value="1"/>
</dbReference>
<dbReference type="GO" id="GO:0006397">
    <property type="term" value="P:mRNA processing"/>
    <property type="evidence" value="ECO:0007669"/>
    <property type="project" value="UniProtKB-ARBA"/>
</dbReference>
<evidence type="ECO:0000259" key="7">
    <source>
        <dbReference type="PROSITE" id="PS51192"/>
    </source>
</evidence>
<dbReference type="SMART" id="SM00382">
    <property type="entry name" value="AAA"/>
    <property type="match status" value="2"/>
</dbReference>
<evidence type="ECO:0000256" key="6">
    <source>
        <dbReference type="SAM" id="MobiDB-lite"/>
    </source>
</evidence>
<evidence type="ECO:0000259" key="8">
    <source>
        <dbReference type="PROSITE" id="PS51194"/>
    </source>
</evidence>
<dbReference type="OrthoDB" id="5575at2759"/>
<organism evidence="9 10">
    <name type="scientific">Entomortierella parvispora</name>
    <dbReference type="NCBI Taxonomy" id="205924"/>
    <lineage>
        <taxon>Eukaryota</taxon>
        <taxon>Fungi</taxon>
        <taxon>Fungi incertae sedis</taxon>
        <taxon>Mucoromycota</taxon>
        <taxon>Mortierellomycotina</taxon>
        <taxon>Mortierellomycetes</taxon>
        <taxon>Mortierellales</taxon>
        <taxon>Mortierellaceae</taxon>
        <taxon>Entomortierella</taxon>
    </lineage>
</organism>
<dbReference type="SUPFAM" id="SSF81296">
    <property type="entry name" value="E set domains"/>
    <property type="match status" value="1"/>
</dbReference>
<evidence type="ECO:0000313" key="9">
    <source>
        <dbReference type="EMBL" id="GJJ77403.1"/>
    </source>
</evidence>
<dbReference type="PROSITE" id="PS51192">
    <property type="entry name" value="HELICASE_ATP_BIND_1"/>
    <property type="match status" value="2"/>
</dbReference>
<dbReference type="SMART" id="SM00487">
    <property type="entry name" value="DEXDc"/>
    <property type="match status" value="2"/>
</dbReference>
<keyword evidence="10" id="KW-1185">Reference proteome</keyword>
<dbReference type="FunFam" id="1.10.10.10:FF:000024">
    <property type="entry name" value="U5 small nuclear ribonucleoprotein helicase"/>
    <property type="match status" value="1"/>
</dbReference>
<dbReference type="Gene3D" id="1.10.10.10">
    <property type="entry name" value="Winged helix-like DNA-binding domain superfamily/Winged helix DNA-binding domain"/>
    <property type="match status" value="2"/>
</dbReference>
<dbReference type="InterPro" id="IPR011545">
    <property type="entry name" value="DEAD/DEAH_box_helicase_dom"/>
</dbReference>
<dbReference type="Pfam" id="PF02889">
    <property type="entry name" value="Sec63"/>
    <property type="match status" value="2"/>
</dbReference>
<dbReference type="GO" id="GO:0032991">
    <property type="term" value="C:protein-containing complex"/>
    <property type="evidence" value="ECO:0007669"/>
    <property type="project" value="UniProtKB-ARBA"/>
</dbReference>
<dbReference type="InterPro" id="IPR041094">
    <property type="entry name" value="Brr2_helicase_PWI"/>
</dbReference>
<feature type="compositionally biased region" description="Polar residues" evidence="6">
    <location>
        <begin position="26"/>
        <end position="37"/>
    </location>
</feature>
<feature type="domain" description="Helicase ATP-binding" evidence="7">
    <location>
        <begin position="1310"/>
        <end position="1485"/>
    </location>
</feature>
<keyword evidence="3" id="KW-0378">Hydrolase</keyword>
<dbReference type="InterPro" id="IPR050474">
    <property type="entry name" value="Hel308_SKI2-like"/>
</dbReference>
<dbReference type="FunFam" id="2.60.40.150:FF:000004">
    <property type="entry name" value="RNA helicase, activating signal cointegrator 1"/>
    <property type="match status" value="1"/>
</dbReference>
<dbReference type="FunFam" id="3.40.50.300:FF:000102">
    <property type="entry name" value="RNA helicase, activating signal cointegrator 1"/>
    <property type="match status" value="1"/>
</dbReference>
<reference evidence="9" key="1">
    <citation type="submission" date="2021-11" db="EMBL/GenBank/DDBJ databases">
        <authorList>
            <person name="Herlambang A."/>
            <person name="Guo Y."/>
            <person name="Takashima Y."/>
            <person name="Nishizawa T."/>
        </authorList>
    </citation>
    <scope>NUCLEOTIDE SEQUENCE</scope>
    <source>
        <strain evidence="9">E1425</strain>
    </source>
</reference>
<dbReference type="Gene3D" id="1.10.150.20">
    <property type="entry name" value="5' to 3' exonuclease, C-terminal subdomain"/>
    <property type="match status" value="1"/>
</dbReference>
<dbReference type="FunFam" id="3.40.50.300:FF:000062">
    <property type="entry name" value="U5 small nuclear ribonucleoprotein helicase"/>
    <property type="match status" value="1"/>
</dbReference>
<feature type="domain" description="Helicase C-terminal" evidence="8">
    <location>
        <begin position="678"/>
        <end position="892"/>
    </location>
</feature>
<keyword evidence="5" id="KW-0067">ATP-binding</keyword>
<dbReference type="SUPFAM" id="SSF52540">
    <property type="entry name" value="P-loop containing nucleoside triphosphate hydrolases"/>
    <property type="match status" value="4"/>
</dbReference>
<evidence type="ECO:0000256" key="5">
    <source>
        <dbReference type="ARBA" id="ARBA00022840"/>
    </source>
</evidence>
<dbReference type="SMART" id="SM00490">
    <property type="entry name" value="HELICc"/>
    <property type="match status" value="2"/>
</dbReference>
<dbReference type="PANTHER" id="PTHR47961:SF13">
    <property type="entry name" value="ACTIVATING SIGNAL COINTEGRATOR 1 COMPLEX SUBUNIT 3"/>
    <property type="match status" value="1"/>
</dbReference>
<evidence type="ECO:0000256" key="4">
    <source>
        <dbReference type="ARBA" id="ARBA00022806"/>
    </source>
</evidence>
<dbReference type="InterPro" id="IPR001650">
    <property type="entry name" value="Helicase_C-like"/>
</dbReference>
<comment type="caution">
    <text evidence="9">The sequence shown here is derived from an EMBL/GenBank/DDBJ whole genome shotgun (WGS) entry which is preliminary data.</text>
</comment>
<keyword evidence="4" id="KW-0347">Helicase</keyword>
<dbReference type="PANTHER" id="PTHR47961">
    <property type="entry name" value="DNA POLYMERASE THETA, PUTATIVE (AFU_ORTHOLOGUE AFUA_1G05260)-RELATED"/>
    <property type="match status" value="1"/>
</dbReference>
<keyword evidence="2" id="KW-0547">Nucleotide-binding</keyword>
<dbReference type="InterPro" id="IPR057842">
    <property type="entry name" value="WH_MER3"/>
</dbReference>
<dbReference type="FunFam" id="1.10.150.20:FF:000004">
    <property type="entry name" value="U5 small nuclear ribonucleoprotein helicase"/>
    <property type="match status" value="1"/>
</dbReference>
<reference evidence="9" key="2">
    <citation type="journal article" date="2022" name="Microbiol. Resour. Announc.">
        <title>Whole-Genome Sequence of Entomortierella parvispora E1425, a Mucoromycotan Fungus Associated with Burkholderiaceae-Related Endosymbiotic Bacteria.</title>
        <authorList>
            <person name="Herlambang A."/>
            <person name="Guo Y."/>
            <person name="Takashima Y."/>
            <person name="Narisawa K."/>
            <person name="Ohta H."/>
            <person name="Nishizawa T."/>
        </authorList>
    </citation>
    <scope>NUCLEOTIDE SEQUENCE</scope>
    <source>
        <strain evidence="9">E1425</strain>
    </source>
</reference>
<evidence type="ECO:0000256" key="3">
    <source>
        <dbReference type="ARBA" id="ARBA00022801"/>
    </source>
</evidence>
<dbReference type="Pfam" id="PF18149">
    <property type="entry name" value="Helicase_PWI"/>
    <property type="match status" value="1"/>
</dbReference>
<sequence length="2171" mass="244330">MADLERFHLANVLRATSKGHSILGTEANNQSEGSEATISRGKGKGKASAVDEDHDDDDGELVMRALNKVHDEWNRSILEFKTKIAARHSEQKDQVVFDADFPPLEEEVEYGMEDIGFTYKAPIWPAFDDSDDTDTISESGSILDTLLRPPESHFPRHEAATPPMLPPRLDQGDFGGHASSQSSVVYDRAWLIGQCTAHLEAFADPSASMTSKRLSIDIFTILRSEKPDDDIQITLVDLLGFENFEFITALLTNRTAIVENVLTQTAYNPDADLPKSNKHDKHELYRSAIGSNFTVQTEDEKLAAKLARKERRKHGGRDEEDEAAISSAMLGFDQEDLRKAREEQLRNNASMPLASSQQRTNFAGPDYPHVYQASKGGNMLSSIGKGFALPAGTTRTDEKDYEEVTIPITKQAPRRAGEKVITLAEMDTLCSTTFKAYTSLNRIQSIVYPVAYETNENILMCAPTGAGKTDVSLLTILRTLYQHCTPTPRQGIDPKEYVLARNDFKIVFVAPMKALAAEIVRKFSSRLKWLGVEVRELTGDMQLTKAEIANTQIIVTTPEKWDVVTRKSTGDVELAQKVRLLIIDEVHLLHDERGAVLESIVARTLRQVETSQSMIRIVGLSATLPNYVDVAAFLRVNPYQGLFYFDGGFRPVPLEQHFCGVRGKYGSSTYTRGLDQTCYDKVVDLVKEGHQVMVFVHARKDTVKTAQMLKEKANDEGELEFFDTSNDPQHELKKRDLARSKNREMKELFNYGFGIHHAGMLRTDRTLTEKLFADGLIRVLCCTATLAWGVNLPAYAVIIKGTQVYNTQKGAFVDLSILDVMQIFGRAGRPQYESHGVGYILTSHDKLNHYVALITQQLPIESRFIEKMVDNLNAELSLGTITNVDEAVTWLSYTYLYVRMRKNPLVYGMDHTEPAEDPLLGKKRRDIIVAAARNLHKAQMIIYDENTGYLTPKDLGRIASNYYVSYNSVNTYNELMKPRMTEADVLAMVSRSTEFENVKSRDNEHSELAKLLEQACPCDVKGGLDASPSKVNILLQAAITQAPLEDFALVSDSAYVAQNASRIIRAMFEIAVNRSWGPVANVLLSLGKSVDKKMWSFEHPLSQFGLPRDIISKLEARTYPPSIEDMREMTVNELGELVRFHRMGETISKCVDQFPVLQMDAQVAPITRNVLRVVLTITPDFVWNDRIHGFNEPWWIWVEDSNNTEILHSEYFLLSRKQLGQPQVITFTIPVIEPLPPQIFVRAISDKWIGAESVHAISFKHLILPELYPPHTDLLDLQPLPVTALQNDVLEQICLKRFSHFNPVQTQIFHTLYNTSHNALIGAPTGSGKTVAAELAMWWAFKDQPGSKVVYIAPMKALVRERVTDWTSRLVGPMGKKLVELTGDVTPDIKSIESADIIITTPEKWDGISRNWQTRPYVQKVSLVIIDEIHLLGGDRGPILEVIVSRMNYIGAQLGKRIRLVGLSTALANAHDLADWLGIQEVGLFNFRHSVRPVPLEIYIDGFPGKHYCPRMATMNKPTYAAIKTHSPNQPVIVFVSSRRQTRLTAQDLIAYCAMEDNPRRFLHMPEEDLDILLTKVQDSSLRLSLGFGIGLHHAGLPEGDRKLVEELFVSTKIQILIATSTLAWGVNFPAHLVVIKGTEFYDAKTRTYVDFPITDVLQMMGRAGRPQFDQEGIARIFVHDAKKNFYKKFLHEPFPVESSLHLHLDDHLNAEIVSGTIKSKQDAMDYLTWTYFYRRLQMNPSYYGVEDLTPRGVNTFLSNLIEKSISNLERSCCVEVTDEVEIEPTALGKICSFYYLMHPTIRHLEDNLKPDSTYEDLLMILCGATEYSELPVRHNEDIVNKELEKELPLLIESSMTYDSPHAKSFLLLQAYFERIRNLPVADFITDTVSVLDQAVRVLQAMIDITAEKGMLQPCLSVMNILQSVKQARWRDESLLTLPRVERYMLPTLAANASGRQNQKTNRNGGKGQGNANKKTVERLFDLTSMSEQEVKAYFGKVPSLSPANLNEIWKVVEKLPLLQINTQIETGIKSFLVAGLTYSVTLELTRVKRPGIHAYDGRVYCPKFPKPQWESWWVVLEDPEAGVQSADTRVGEDKPLVAGAASQKDGDLVALKRVNMRTGPQGSFLNKVTTKIAFVAPKRAGRHVWKLHLYCDGYLGMDQTVDLQFDVIAA</sequence>
<gene>
    <name evidence="9" type="ORF">EMPS_09762</name>
</gene>
<dbReference type="Pfam" id="PF23445">
    <property type="entry name" value="WHD_SNRNP200"/>
    <property type="match status" value="2"/>
</dbReference>
<proteinExistence type="predicted"/>
<dbReference type="Proteomes" id="UP000827284">
    <property type="component" value="Unassembled WGS sequence"/>
</dbReference>
<dbReference type="FunFam" id="1.10.10.10:FF:000012">
    <property type="entry name" value="U5 small nuclear ribonucleoprotein helicase"/>
    <property type="match status" value="1"/>
</dbReference>